<comment type="similarity">
    <text evidence="1">Belongs to the multicopper oxidase family.</text>
</comment>
<dbReference type="PANTHER" id="PTHR48267">
    <property type="entry name" value="CUPREDOXIN SUPERFAMILY PROTEIN"/>
    <property type="match status" value="1"/>
</dbReference>
<feature type="compositionally biased region" description="Pro residues" evidence="2">
    <location>
        <begin position="541"/>
        <end position="555"/>
    </location>
</feature>
<dbReference type="Pfam" id="PF00394">
    <property type="entry name" value="Cu-oxidase"/>
    <property type="match status" value="1"/>
</dbReference>
<feature type="region of interest" description="Disordered" evidence="2">
    <location>
        <begin position="529"/>
        <end position="555"/>
    </location>
</feature>
<dbReference type="Pfam" id="PF07732">
    <property type="entry name" value="Cu-oxidase_3"/>
    <property type="match status" value="1"/>
</dbReference>
<evidence type="ECO:0000259" key="5">
    <source>
        <dbReference type="Pfam" id="PF07732"/>
    </source>
</evidence>
<protein>
    <submittedName>
        <fullName evidence="6">Putative multicopper oxidase</fullName>
    </submittedName>
</protein>
<dbReference type="EMBL" id="CP007514">
    <property type="protein sequence ID" value="AHY46486.1"/>
    <property type="molecule type" value="Genomic_DNA"/>
</dbReference>
<dbReference type="GO" id="GO:0016491">
    <property type="term" value="F:oxidoreductase activity"/>
    <property type="evidence" value="ECO:0007669"/>
    <property type="project" value="InterPro"/>
</dbReference>
<sequence length="555" mass="62508">MVHAWHSGIVPGAKRKIDEGTTGMELTRKEMLKLSLLGSAALLLPLERTARTQVSVRDRIPEGRLPRPFRTPFVVPPVARPVRTDATADYYRLTMRRARVQILPAPFGPTTIFGYNGITPGPTIRARRGRGTVVRQINALPQRHPVLGYRPTTSVHLHGSDSEPQYDGWADDVTQPGEYKDYYYPNDQDARTLWYHDHGVHHTAQNAYMGCAAQYHTSDDLEDSLPIPKGYWNGRPGHYDVPLMIRDAIFANSGELIYDDESESNLMGDVILVNGVPWPVMKVERRKYRFRILNASLSRGYRLALSSGDPMTIIGHDGGLAPAPVEVGSFRTGPAERYEVVIDFARRKVGERVVLRNLGVPNSREFASTQRIMRFDVVSDATDAANNSIPSVLNPGEGPYSPMNLQTSEAVRTRRWVFRRKNGLWTINGRTWDPARSDASVGLDDVEVWQFENRGGGWNHPVHVHLIDFRILDRNGKPPFAWERGPKDTAYVGENETVRVLARFGPRRGKYMMHCHNLVHEDHDMMTHFDVGPSGVDPATIDPPRPYDPNNPPPL</sequence>
<dbReference type="Pfam" id="PF07731">
    <property type="entry name" value="Cu-oxidase_2"/>
    <property type="match status" value="1"/>
</dbReference>
<dbReference type="InterPro" id="IPR045087">
    <property type="entry name" value="Cu-oxidase_fam"/>
</dbReference>
<proteinExistence type="inferred from homology"/>
<evidence type="ECO:0000256" key="1">
    <source>
        <dbReference type="ARBA" id="ARBA00010609"/>
    </source>
</evidence>
<dbReference type="KEGG" id="rrd:RradSPS_1203"/>
<dbReference type="eggNOG" id="COG2132">
    <property type="taxonomic scope" value="Bacteria"/>
</dbReference>
<dbReference type="InterPro" id="IPR008972">
    <property type="entry name" value="Cupredoxin"/>
</dbReference>
<feature type="domain" description="Plastocyanin-like" evidence="3">
    <location>
        <begin position="265"/>
        <end position="346"/>
    </location>
</feature>
<feature type="region of interest" description="Disordered" evidence="2">
    <location>
        <begin position="149"/>
        <end position="168"/>
    </location>
</feature>
<dbReference type="InterPro" id="IPR011707">
    <property type="entry name" value="Cu-oxidase-like_N"/>
</dbReference>
<dbReference type="GO" id="GO:0005507">
    <property type="term" value="F:copper ion binding"/>
    <property type="evidence" value="ECO:0007669"/>
    <property type="project" value="InterPro"/>
</dbReference>
<dbReference type="HOGENOM" id="CLU_009100_2_2_11"/>
<dbReference type="InterPro" id="IPR011706">
    <property type="entry name" value="Cu-oxidase_C"/>
</dbReference>
<feature type="domain" description="Plastocyanin-like" evidence="5">
    <location>
        <begin position="109"/>
        <end position="210"/>
    </location>
</feature>
<dbReference type="SUPFAM" id="SSF49503">
    <property type="entry name" value="Cupredoxins"/>
    <property type="match status" value="3"/>
</dbReference>
<evidence type="ECO:0000259" key="4">
    <source>
        <dbReference type="Pfam" id="PF07731"/>
    </source>
</evidence>
<accession>A0A023X2P7</accession>
<feature type="domain" description="Plastocyanin-like" evidence="4">
    <location>
        <begin position="419"/>
        <end position="533"/>
    </location>
</feature>
<evidence type="ECO:0000259" key="3">
    <source>
        <dbReference type="Pfam" id="PF00394"/>
    </source>
</evidence>
<dbReference type="STRING" id="42256.RradSPS_1203"/>
<dbReference type="CDD" id="cd13889">
    <property type="entry name" value="CuRO_3_BOD"/>
    <property type="match status" value="1"/>
</dbReference>
<reference evidence="6 7" key="1">
    <citation type="submission" date="2014-03" db="EMBL/GenBank/DDBJ databases">
        <title>Complete genome sequence of the Radio-Resistant Rubrobacter radiotolerans RSPS-4.</title>
        <authorList>
            <person name="Egas C.C."/>
            <person name="Barroso C.C."/>
            <person name="Froufe H.J.C."/>
            <person name="Pacheco J.J."/>
            <person name="Albuquerque L.L."/>
            <person name="da Costa M.M.S."/>
        </authorList>
    </citation>
    <scope>NUCLEOTIDE SEQUENCE [LARGE SCALE GENOMIC DNA]</scope>
    <source>
        <strain evidence="6 7">RSPS-4</strain>
    </source>
</reference>
<dbReference type="InterPro" id="IPR001117">
    <property type="entry name" value="Cu-oxidase_2nd"/>
</dbReference>
<name>A0A023X2P7_RUBRA</name>
<dbReference type="AlphaFoldDB" id="A0A023X2P7"/>
<gene>
    <name evidence="6" type="ORF">RradSPS_1203</name>
</gene>
<evidence type="ECO:0000256" key="2">
    <source>
        <dbReference type="SAM" id="MobiDB-lite"/>
    </source>
</evidence>
<dbReference type="Proteomes" id="UP000025229">
    <property type="component" value="Chromosome"/>
</dbReference>
<dbReference type="PANTHER" id="PTHR48267:SF1">
    <property type="entry name" value="BILIRUBIN OXIDASE"/>
    <property type="match status" value="1"/>
</dbReference>
<keyword evidence="7" id="KW-1185">Reference proteome</keyword>
<organism evidence="6 7">
    <name type="scientific">Rubrobacter radiotolerans</name>
    <name type="common">Arthrobacter radiotolerans</name>
    <dbReference type="NCBI Taxonomy" id="42256"/>
    <lineage>
        <taxon>Bacteria</taxon>
        <taxon>Bacillati</taxon>
        <taxon>Actinomycetota</taxon>
        <taxon>Rubrobacteria</taxon>
        <taxon>Rubrobacterales</taxon>
        <taxon>Rubrobacteraceae</taxon>
        <taxon>Rubrobacter</taxon>
    </lineage>
</organism>
<evidence type="ECO:0000313" key="6">
    <source>
        <dbReference type="EMBL" id="AHY46486.1"/>
    </source>
</evidence>
<evidence type="ECO:0000313" key="7">
    <source>
        <dbReference type="Proteomes" id="UP000025229"/>
    </source>
</evidence>
<dbReference type="PATRIC" id="fig|42256.3.peg.1216"/>
<dbReference type="Gene3D" id="2.60.40.420">
    <property type="entry name" value="Cupredoxins - blue copper proteins"/>
    <property type="match status" value="3"/>
</dbReference>